<name>A0A967ASV2_9FLAO</name>
<dbReference type="Gene3D" id="1.50.10.10">
    <property type="match status" value="1"/>
</dbReference>
<dbReference type="EMBL" id="VIKU02000001">
    <property type="protein sequence ID" value="NHF58600.1"/>
    <property type="molecule type" value="Genomic_DNA"/>
</dbReference>
<reference evidence="5" key="2">
    <citation type="submission" date="2020-03" db="EMBL/GenBank/DDBJ databases">
        <title>Flavobacteriaceae bacterium strain TP-CH-4, a member of the family Flavobacteriaceae isolated from a deep-sea seamount.</title>
        <authorList>
            <person name="Zhang D.-C."/>
        </authorList>
    </citation>
    <scope>NUCLEOTIDE SEQUENCE</scope>
    <source>
        <strain evidence="5">TP-CH-4</strain>
    </source>
</reference>
<dbReference type="PANTHER" id="PTHR36845">
    <property type="entry name" value="HYDROLASE, PUTATIVE (AFU_ORTHOLOGUE AFUA_7G05090)-RELATED"/>
    <property type="match status" value="1"/>
</dbReference>
<dbReference type="Proteomes" id="UP000707206">
    <property type="component" value="Unassembled WGS sequence"/>
</dbReference>
<accession>A0A967ASV2</accession>
<organism evidence="5 6">
    <name type="scientific">Pelagihabitans pacificus</name>
    <dbReference type="NCBI Taxonomy" id="2696054"/>
    <lineage>
        <taxon>Bacteria</taxon>
        <taxon>Pseudomonadati</taxon>
        <taxon>Bacteroidota</taxon>
        <taxon>Flavobacteriia</taxon>
        <taxon>Flavobacteriales</taxon>
        <taxon>Flavobacteriaceae</taxon>
        <taxon>Pelagihabitans</taxon>
    </lineage>
</organism>
<feature type="binding site" evidence="4">
    <location>
        <position position="234"/>
    </location>
    <ligand>
        <name>substrate</name>
    </ligand>
</feature>
<dbReference type="GO" id="GO:0052757">
    <property type="term" value="F:chondroitin hydrolase activity"/>
    <property type="evidence" value="ECO:0007669"/>
    <property type="project" value="TreeGrafter"/>
</dbReference>
<feature type="active site" description="Nucleophile" evidence="3">
    <location>
        <position position="102"/>
    </location>
</feature>
<dbReference type="InterPro" id="IPR012341">
    <property type="entry name" value="6hp_glycosidase-like_sf"/>
</dbReference>
<dbReference type="InterPro" id="IPR052369">
    <property type="entry name" value="UG_Glycosaminoglycan_Hydrolase"/>
</dbReference>
<dbReference type="Pfam" id="PF07470">
    <property type="entry name" value="Glyco_hydro_88"/>
    <property type="match status" value="1"/>
</dbReference>
<feature type="binding site" evidence="4">
    <location>
        <position position="222"/>
    </location>
    <ligand>
        <name>substrate</name>
    </ligand>
</feature>
<dbReference type="AlphaFoldDB" id="A0A967ASV2"/>
<keyword evidence="6" id="KW-1185">Reference proteome</keyword>
<protein>
    <submittedName>
        <fullName evidence="5">Glucuronyl hydrolase</fullName>
    </submittedName>
</protein>
<feature type="binding site" evidence="4">
    <location>
        <position position="162"/>
    </location>
    <ligand>
        <name>substrate</name>
    </ligand>
</feature>
<evidence type="ECO:0000256" key="1">
    <source>
        <dbReference type="ARBA" id="ARBA00022801"/>
    </source>
</evidence>
<feature type="active site" description="Proton donor" evidence="3">
    <location>
        <position position="162"/>
    </location>
</feature>
<gene>
    <name evidence="5" type="ORF">FK220_004575</name>
</gene>
<sequence>MIACNQTKKAGTGAETLSIDSVLQIRYQKLLEYPLDSTKIPRSYTKSASVVRGVPSKDWTSGFFAGNLWHLYRLTGDDNFKNRAMRWTTFIEKEKFNDGTHDMGFKIFCSFGEGLKVEDNQVYKDIILQSAKTLSTRFNENVGSLRSWDFNKDVWEFPVIVDNMMNLELLFIATRMSGDSTFHEIAVQHANTTLKNHFRDDHSSVHVVVYDTISGAVKEKVTHQGFNAESAWARGQAWGIYGFTMCYRYTRDPAYLAQAEASAQFFIDHPNLPEDGVPYWDFNDPAIPEAPRDVSAAAIVASALLELSKYTENSAYQKYSEKVLESLRSDKYVLEPSLEIPFILDHSTGNWPANDEIDVPIVYADYYFLEAMIRRNEK</sequence>
<dbReference type="SUPFAM" id="SSF48208">
    <property type="entry name" value="Six-hairpin glycosidases"/>
    <property type="match status" value="1"/>
</dbReference>
<reference evidence="5" key="1">
    <citation type="submission" date="2019-07" db="EMBL/GenBank/DDBJ databases">
        <authorList>
            <person name="De-Chao Zhang Q."/>
        </authorList>
    </citation>
    <scope>NUCLEOTIDE SEQUENCE</scope>
    <source>
        <strain evidence="5">TP-CH-4</strain>
    </source>
</reference>
<dbReference type="InterPro" id="IPR010905">
    <property type="entry name" value="Glyco_hydro_88"/>
</dbReference>
<proteinExistence type="inferred from homology"/>
<comment type="similarity">
    <text evidence="2">Belongs to the glycosyl hydrolase 88 family.</text>
</comment>
<comment type="caution">
    <text evidence="5">The sequence shown here is derived from an EMBL/GenBank/DDBJ whole genome shotgun (WGS) entry which is preliminary data.</text>
</comment>
<keyword evidence="1 5" id="KW-0378">Hydrolase</keyword>
<evidence type="ECO:0000256" key="4">
    <source>
        <dbReference type="PIRSR" id="PIRSR610905-2"/>
    </source>
</evidence>
<evidence type="ECO:0000256" key="3">
    <source>
        <dbReference type="PIRSR" id="PIRSR610905-1"/>
    </source>
</evidence>
<dbReference type="InterPro" id="IPR008928">
    <property type="entry name" value="6-hairpin_glycosidase_sf"/>
</dbReference>
<evidence type="ECO:0000313" key="6">
    <source>
        <dbReference type="Proteomes" id="UP000707206"/>
    </source>
</evidence>
<dbReference type="PANTHER" id="PTHR36845:SF1">
    <property type="entry name" value="HYDROLASE, PUTATIVE (AFU_ORTHOLOGUE AFUA_7G05090)-RELATED"/>
    <property type="match status" value="1"/>
</dbReference>
<evidence type="ECO:0000256" key="2">
    <source>
        <dbReference type="ARBA" id="ARBA00038358"/>
    </source>
</evidence>
<feature type="binding site" evidence="4">
    <location>
        <position position="238"/>
    </location>
    <ligand>
        <name>substrate</name>
    </ligand>
</feature>
<dbReference type="GO" id="GO:0000272">
    <property type="term" value="P:polysaccharide catabolic process"/>
    <property type="evidence" value="ECO:0007669"/>
    <property type="project" value="TreeGrafter"/>
</dbReference>
<evidence type="ECO:0000313" key="5">
    <source>
        <dbReference type="EMBL" id="NHF58600.1"/>
    </source>
</evidence>
<feature type="binding site" evidence="4">
    <location>
        <position position="102"/>
    </location>
    <ligand>
        <name>substrate</name>
    </ligand>
</feature>